<dbReference type="PANTHER" id="PTHR21650">
    <property type="entry name" value="MEMBRALIN/KINETOCHORE PROTEIN NUF2"/>
    <property type="match status" value="1"/>
</dbReference>
<feature type="transmembrane region" description="Helical" evidence="2">
    <location>
        <begin position="353"/>
        <end position="373"/>
    </location>
</feature>
<feature type="compositionally biased region" description="Basic and acidic residues" evidence="1">
    <location>
        <begin position="159"/>
        <end position="176"/>
    </location>
</feature>
<reference evidence="3" key="1">
    <citation type="submission" date="2023-03" db="EMBL/GenBank/DDBJ databases">
        <authorList>
            <person name="Julca I."/>
        </authorList>
    </citation>
    <scope>NUCLEOTIDE SEQUENCE</scope>
</reference>
<feature type="region of interest" description="Disordered" evidence="1">
    <location>
        <begin position="149"/>
        <end position="176"/>
    </location>
</feature>
<dbReference type="EMBL" id="OX459118">
    <property type="protein sequence ID" value="CAI9089589.1"/>
    <property type="molecule type" value="Genomic_DNA"/>
</dbReference>
<keyword evidence="2" id="KW-1133">Transmembrane helix</keyword>
<proteinExistence type="predicted"/>
<dbReference type="PANTHER" id="PTHR21650:SF4">
    <property type="entry name" value="MEMBRALIN"/>
    <property type="match status" value="1"/>
</dbReference>
<name>A0AAV1C4J8_OLDCO</name>
<feature type="transmembrane region" description="Helical" evidence="2">
    <location>
        <begin position="28"/>
        <end position="48"/>
    </location>
</feature>
<gene>
    <name evidence="3" type="ORF">OLC1_LOCUS1912</name>
</gene>
<dbReference type="AlphaFoldDB" id="A0AAV1C4J8"/>
<keyword evidence="2" id="KW-0472">Membrane</keyword>
<evidence type="ECO:0000313" key="3">
    <source>
        <dbReference type="EMBL" id="CAI9089589.1"/>
    </source>
</evidence>
<sequence>MDPEQTFIRVQERFSEMMTPKIRVTLEYLYLLIAITLFCILVVMHANYVQQPGCSSELSDIDLSEAQLIQIKISSVGSWAWNESEYDVINVHQNQESNENFKVVNPDGDGATPLSANLWLEWLSTGAIMDKSPVKYWKSYNEYLESQTEGSGEVPISPTHDDPPKNKKDGSRSRFSPRESLKAAVIHLGKKWYGRISFFWRIAKRILGALWDISGIHLNLDVPKWLKILHLDKLNSYAVQWLGTRSKNFEPTYLYTMEKGYFLLPEEARSRHSIRTINVSISAWHPCFGNRWQQLLINRLVGYDTILMNSLLDSPGRGYLFNFQTNEFYNLTYAHKQPETSARFGDYLVTKCGVFMMSLFVFFTTTMSVSFTLRETQTRMLKFTVQLQHHARHRLPTFQLIFVHVIESLVFVPIMIGILFFLFEFYDDQLLAFMVLILVWLCELFTLISVRTPISMKFFPRFFLLYFLVFHIYFFSYTYGFSYLALSTTAAFMQHLILYFWNRFEVPALQRFVQNRRFQQHPDFHITSSTILASTLHITRLNTRNTGTVNPESASGPGLHPGVDVAETGNDATGFTGFQDRGANGNPNRLGNPIQLDLRQPDGGGNPGSMNSFSSLLLWILGGASSEGLNSFLSIFRDVRDHGQVFPGSAQQENHAPQNDE</sequence>
<dbReference type="InterPro" id="IPR019144">
    <property type="entry name" value="Membralin"/>
</dbReference>
<dbReference type="Proteomes" id="UP001161247">
    <property type="component" value="Chromosome 1"/>
</dbReference>
<accession>A0AAV1C4J8</accession>
<dbReference type="GO" id="GO:1904294">
    <property type="term" value="P:positive regulation of ERAD pathway"/>
    <property type="evidence" value="ECO:0007669"/>
    <property type="project" value="TreeGrafter"/>
</dbReference>
<dbReference type="GO" id="GO:0005783">
    <property type="term" value="C:endoplasmic reticulum"/>
    <property type="evidence" value="ECO:0007669"/>
    <property type="project" value="TreeGrafter"/>
</dbReference>
<dbReference type="Pfam" id="PF09746">
    <property type="entry name" value="Membralin"/>
    <property type="match status" value="2"/>
</dbReference>
<evidence type="ECO:0000256" key="1">
    <source>
        <dbReference type="SAM" id="MobiDB-lite"/>
    </source>
</evidence>
<evidence type="ECO:0000313" key="4">
    <source>
        <dbReference type="Proteomes" id="UP001161247"/>
    </source>
</evidence>
<dbReference type="GO" id="GO:0034976">
    <property type="term" value="P:response to endoplasmic reticulum stress"/>
    <property type="evidence" value="ECO:0007669"/>
    <property type="project" value="TreeGrafter"/>
</dbReference>
<evidence type="ECO:0000256" key="2">
    <source>
        <dbReference type="SAM" id="Phobius"/>
    </source>
</evidence>
<feature type="transmembrane region" description="Helical" evidence="2">
    <location>
        <begin position="400"/>
        <end position="423"/>
    </location>
</feature>
<keyword evidence="2" id="KW-0812">Transmembrane</keyword>
<protein>
    <submittedName>
        <fullName evidence="3">OLC1v1024184C1</fullName>
    </submittedName>
</protein>
<keyword evidence="4" id="KW-1185">Reference proteome</keyword>
<organism evidence="3 4">
    <name type="scientific">Oldenlandia corymbosa var. corymbosa</name>
    <dbReference type="NCBI Taxonomy" id="529605"/>
    <lineage>
        <taxon>Eukaryota</taxon>
        <taxon>Viridiplantae</taxon>
        <taxon>Streptophyta</taxon>
        <taxon>Embryophyta</taxon>
        <taxon>Tracheophyta</taxon>
        <taxon>Spermatophyta</taxon>
        <taxon>Magnoliopsida</taxon>
        <taxon>eudicotyledons</taxon>
        <taxon>Gunneridae</taxon>
        <taxon>Pentapetalae</taxon>
        <taxon>asterids</taxon>
        <taxon>lamiids</taxon>
        <taxon>Gentianales</taxon>
        <taxon>Rubiaceae</taxon>
        <taxon>Rubioideae</taxon>
        <taxon>Spermacoceae</taxon>
        <taxon>Hedyotis-Oldenlandia complex</taxon>
        <taxon>Oldenlandia</taxon>
    </lineage>
</organism>
<feature type="transmembrane region" description="Helical" evidence="2">
    <location>
        <begin position="458"/>
        <end position="475"/>
    </location>
</feature>
<feature type="transmembrane region" description="Helical" evidence="2">
    <location>
        <begin position="429"/>
        <end position="446"/>
    </location>
</feature>